<dbReference type="Gene3D" id="6.10.340.10">
    <property type="match status" value="1"/>
</dbReference>
<name>A0ABD8ANF3_PAEAM</name>
<evidence type="ECO:0000259" key="3">
    <source>
        <dbReference type="Pfam" id="PF06580"/>
    </source>
</evidence>
<sequence length="653" mass="74154">MLNRQKRSVGWTFSNGVTDIIIGRGVWGLRYRFGTLQQSLFAYYSAVFIIFSLIVAGLLYVFLASDIRHRSEEQQRQLGVSIVSNLDQEVVKMNNFSMNIVYSNLVKEHFSHYLAPAENSEQTMTSDPALYKDTTTLIDVILAIISSSNTAKQANIYDVNGKMLGAGAFNGQLSVDLTQRPWYKETWERSGWRVIQLLEGGALPMPTGEGKSDQPYISLTRVYKDGNYVSQGVVEILQDAGTLFQHLNELQANNNDLRIYVVDEQNTRLFPLSSAADASQAGHFDDVDLIQNLSFPPDTMQEISDPLSQSKQMMTYMTSQETGWTVIVMQSKQSLFASLNRMAVMFIGATLATLMLILVLSYLISKRVTLPLHRLQRIIQKTGVNDLVSGQDSGQLFKLEHPGSIREMDELNDTFIRLNQQLVQSFQDRLAMKSQETEARLLALQSQMNPHFLYNNITNISIMAEEGMNEQIVAFCANIASMLRYIPTPGKNGVPLSQELDYCERYLECMKIRFEDDLHYEFHIPEEMKYIQVPMLMVQPLLENVMKYGLGDTPPWKLNITGDMDAVQQTWQIHVEDNGPGMEPEAFAKIMHYIEQSQEWERMPDLEINGMGLKNIWVRLKLWYGTAAHMQITNKPSGGVQITIGGSIRKEHD</sequence>
<protein>
    <submittedName>
        <fullName evidence="4">Histidine kinase</fullName>
    </submittedName>
</protein>
<dbReference type="Pfam" id="PF02518">
    <property type="entry name" value="HATPase_c"/>
    <property type="match status" value="1"/>
</dbReference>
<gene>
    <name evidence="4" type="ORF">V6668_21715</name>
</gene>
<evidence type="ECO:0000313" key="4">
    <source>
        <dbReference type="EMBL" id="WWP19089.1"/>
    </source>
</evidence>
<dbReference type="Proteomes" id="UP001364764">
    <property type="component" value="Chromosome"/>
</dbReference>
<dbReference type="InterPro" id="IPR036890">
    <property type="entry name" value="HATPase_C_sf"/>
</dbReference>
<dbReference type="PANTHER" id="PTHR34220">
    <property type="entry name" value="SENSOR HISTIDINE KINASE YPDA"/>
    <property type="match status" value="1"/>
</dbReference>
<reference evidence="4 5" key="1">
    <citation type="submission" date="2024-02" db="EMBL/GenBank/DDBJ databases">
        <title>Complete sequences of two Paenibacillus sp. strains and one Lysinibacillus strain isolated from the environment on STAA medium highlight biotechnological potential.</title>
        <authorList>
            <person name="Attere S.A."/>
            <person name="Piche L.C."/>
            <person name="Intertaglia L."/>
            <person name="Lami R."/>
            <person name="Charette S.J."/>
            <person name="Vincent A.T."/>
        </authorList>
    </citation>
    <scope>NUCLEOTIDE SEQUENCE [LARGE SCALE GENOMIC DNA]</scope>
    <source>
        <strain evidence="4 5">Y5S-7</strain>
    </source>
</reference>
<dbReference type="Gene3D" id="3.30.565.10">
    <property type="entry name" value="Histidine kinase-like ATPase, C-terminal domain"/>
    <property type="match status" value="1"/>
</dbReference>
<feature type="transmembrane region" description="Helical" evidence="1">
    <location>
        <begin position="342"/>
        <end position="364"/>
    </location>
</feature>
<organism evidence="4 5">
    <name type="scientific">Paenibacillus amylolyticus</name>
    <dbReference type="NCBI Taxonomy" id="1451"/>
    <lineage>
        <taxon>Bacteria</taxon>
        <taxon>Bacillati</taxon>
        <taxon>Bacillota</taxon>
        <taxon>Bacilli</taxon>
        <taxon>Bacillales</taxon>
        <taxon>Paenibacillaceae</taxon>
        <taxon>Paenibacillus</taxon>
    </lineage>
</organism>
<keyword evidence="4" id="KW-0808">Transferase</keyword>
<accession>A0ABD8ANF3</accession>
<proteinExistence type="predicted"/>
<feature type="transmembrane region" description="Helical" evidence="1">
    <location>
        <begin position="41"/>
        <end position="63"/>
    </location>
</feature>
<dbReference type="GO" id="GO:0016301">
    <property type="term" value="F:kinase activity"/>
    <property type="evidence" value="ECO:0007669"/>
    <property type="project" value="UniProtKB-KW"/>
</dbReference>
<keyword evidence="4" id="KW-0418">Kinase</keyword>
<dbReference type="SUPFAM" id="SSF55874">
    <property type="entry name" value="ATPase domain of HSP90 chaperone/DNA topoisomerase II/histidine kinase"/>
    <property type="match status" value="1"/>
</dbReference>
<feature type="domain" description="Signal transduction histidine kinase internal region" evidence="3">
    <location>
        <begin position="439"/>
        <end position="518"/>
    </location>
</feature>
<keyword evidence="1" id="KW-0472">Membrane</keyword>
<dbReference type="InterPro" id="IPR050640">
    <property type="entry name" value="Bact_2-comp_sensor_kinase"/>
</dbReference>
<keyword evidence="1" id="KW-0812">Transmembrane</keyword>
<evidence type="ECO:0000256" key="1">
    <source>
        <dbReference type="SAM" id="Phobius"/>
    </source>
</evidence>
<dbReference type="PANTHER" id="PTHR34220:SF7">
    <property type="entry name" value="SENSOR HISTIDINE KINASE YPDA"/>
    <property type="match status" value="1"/>
</dbReference>
<evidence type="ECO:0000313" key="5">
    <source>
        <dbReference type="Proteomes" id="UP001364764"/>
    </source>
</evidence>
<dbReference type="AlphaFoldDB" id="A0ABD8ANF3"/>
<dbReference type="InterPro" id="IPR010559">
    <property type="entry name" value="Sig_transdc_His_kin_internal"/>
</dbReference>
<keyword evidence="1" id="KW-1133">Transmembrane helix</keyword>
<dbReference type="EMBL" id="CP145892">
    <property type="protein sequence ID" value="WWP19089.1"/>
    <property type="molecule type" value="Genomic_DNA"/>
</dbReference>
<dbReference type="GeneID" id="93478142"/>
<feature type="domain" description="Histidine kinase/HSP90-like ATPase" evidence="2">
    <location>
        <begin position="536"/>
        <end position="644"/>
    </location>
</feature>
<dbReference type="RefSeq" id="WP_338706629.1">
    <property type="nucleotide sequence ID" value="NZ_CP145892.1"/>
</dbReference>
<dbReference type="Pfam" id="PF06580">
    <property type="entry name" value="His_kinase"/>
    <property type="match status" value="1"/>
</dbReference>
<evidence type="ECO:0000259" key="2">
    <source>
        <dbReference type="Pfam" id="PF02518"/>
    </source>
</evidence>
<dbReference type="InterPro" id="IPR003594">
    <property type="entry name" value="HATPase_dom"/>
</dbReference>